<proteinExistence type="inferred from homology"/>
<evidence type="ECO:0000256" key="1">
    <source>
        <dbReference type="ARBA" id="ARBA00003314"/>
    </source>
</evidence>
<evidence type="ECO:0000313" key="12">
    <source>
        <dbReference type="EMBL" id="OGY09945.1"/>
    </source>
</evidence>
<dbReference type="Gene3D" id="1.10.730.10">
    <property type="entry name" value="Isoleucyl-tRNA Synthetase, Domain 1"/>
    <property type="match status" value="1"/>
</dbReference>
<dbReference type="SUPFAM" id="SSF47323">
    <property type="entry name" value="Anticodon-binding domain of a subclass of class I aminoacyl-tRNA synthetases"/>
    <property type="match status" value="1"/>
</dbReference>
<evidence type="ECO:0000259" key="11">
    <source>
        <dbReference type="Pfam" id="PF09334"/>
    </source>
</evidence>
<dbReference type="PRINTS" id="PR01041">
    <property type="entry name" value="TRNASYNTHMET"/>
</dbReference>
<evidence type="ECO:0000256" key="6">
    <source>
        <dbReference type="ARBA" id="ARBA00022840"/>
    </source>
</evidence>
<dbReference type="InterPro" id="IPR023457">
    <property type="entry name" value="Met-tRNA_synth_2"/>
</dbReference>
<evidence type="ECO:0000256" key="4">
    <source>
        <dbReference type="ARBA" id="ARBA00022598"/>
    </source>
</evidence>
<dbReference type="Pfam" id="PF09334">
    <property type="entry name" value="tRNA-synt_1g"/>
    <property type="match status" value="2"/>
</dbReference>
<dbReference type="AlphaFoldDB" id="A0A1G1V3J9"/>
<keyword evidence="8 10" id="KW-0030">Aminoacyl-tRNA synthetase</keyword>
<evidence type="ECO:0000256" key="7">
    <source>
        <dbReference type="ARBA" id="ARBA00022917"/>
    </source>
</evidence>
<keyword evidence="6 10" id="KW-0067">ATP-binding</keyword>
<organism evidence="12 13">
    <name type="scientific">Candidatus Blackburnbacteria bacterium RIFCSPHIGHO2_01_FULL_43_15b</name>
    <dbReference type="NCBI Taxonomy" id="1797513"/>
    <lineage>
        <taxon>Bacteria</taxon>
        <taxon>Candidatus Blackburniibacteriota</taxon>
    </lineage>
</organism>
<comment type="similarity">
    <text evidence="10">Belongs to the class-I aminoacyl-tRNA synthetase family.</text>
</comment>
<gene>
    <name evidence="12" type="ORF">A2782_04555</name>
</gene>
<evidence type="ECO:0000256" key="8">
    <source>
        <dbReference type="ARBA" id="ARBA00023146"/>
    </source>
</evidence>
<dbReference type="InterPro" id="IPR014729">
    <property type="entry name" value="Rossmann-like_a/b/a_fold"/>
</dbReference>
<dbReference type="SUPFAM" id="SSF52374">
    <property type="entry name" value="Nucleotidylyl transferase"/>
    <property type="match status" value="1"/>
</dbReference>
<sequence length="467" mass="53794">MAKYCVTTPIYYVNDVPHIGHAYTTVAADVLARFWRKNLGEENVFFLTGTDEHGAKVAQAAQNAKLTPKEFADKVAPEFEKVWQELRISYNHFFRTTDPRHEKIVQQILQKLFEDGHVYEGVYEGLYCEGCERFYTEEELVDGKCPLHPNREPQYQKEKNYFFKLSSFKEELVRIFETGEVKILPESRKNEVLGKLAGELKDVSLSRESVSWGIPIPWDSSQTCYVWFEALLNYYTATQFLENKEKFWPADVHLMAKDILWFHTVIWVALLKAAGLPLPKIVFAHGFFTVNGQKMSKSLGNVIAPKELVEKFGSDATRYLLLGEFPFGQDGDFSLEKLTVKYNADLANGFGNLVSRVAKLCENERLEVEEYKGDFDSRFEKLFSEFNFTEILALTAEKVTEANREVNEKKPWELEKGEKVKVLKSLAQKIQHIAFNLSPFLPTVSEKVLQQFSGEIKVDKPLFPRIK</sequence>
<accession>A0A1G1V3J9</accession>
<dbReference type="InterPro" id="IPR033911">
    <property type="entry name" value="MetRS_core"/>
</dbReference>
<keyword evidence="7 10" id="KW-0648">Protein biosynthesis</keyword>
<keyword evidence="4 10" id="KW-0436">Ligase</keyword>
<protein>
    <recommendedName>
        <fullName evidence="3">Methionine--tRNA ligase</fullName>
        <ecNumber evidence="2">6.1.1.10</ecNumber>
    </recommendedName>
    <alternativeName>
        <fullName evidence="9">Methionyl-tRNA synthetase</fullName>
    </alternativeName>
</protein>
<evidence type="ECO:0000256" key="9">
    <source>
        <dbReference type="ARBA" id="ARBA00030904"/>
    </source>
</evidence>
<dbReference type="InterPro" id="IPR009080">
    <property type="entry name" value="tRNAsynth_Ia_anticodon-bd"/>
</dbReference>
<dbReference type="Gene3D" id="2.170.220.10">
    <property type="match status" value="1"/>
</dbReference>
<dbReference type="EMBL" id="MHBW01000003">
    <property type="protein sequence ID" value="OGY09945.1"/>
    <property type="molecule type" value="Genomic_DNA"/>
</dbReference>
<dbReference type="EC" id="6.1.1.10" evidence="2"/>
<feature type="domain" description="Methionyl/Leucyl tRNA synthetase" evidence="11">
    <location>
        <begin position="5"/>
        <end position="147"/>
    </location>
</feature>
<dbReference type="PANTHER" id="PTHR43326">
    <property type="entry name" value="METHIONYL-TRNA SYNTHETASE"/>
    <property type="match status" value="1"/>
</dbReference>
<comment type="caution">
    <text evidence="12">The sequence shown here is derived from an EMBL/GenBank/DDBJ whole genome shotgun (WGS) entry which is preliminary data.</text>
</comment>
<dbReference type="CDD" id="cd00814">
    <property type="entry name" value="MetRS_core"/>
    <property type="match status" value="1"/>
</dbReference>
<dbReference type="PANTHER" id="PTHR43326:SF1">
    <property type="entry name" value="METHIONINE--TRNA LIGASE, MITOCHONDRIAL"/>
    <property type="match status" value="1"/>
</dbReference>
<dbReference type="Proteomes" id="UP000177967">
    <property type="component" value="Unassembled WGS sequence"/>
</dbReference>
<dbReference type="InterPro" id="IPR014758">
    <property type="entry name" value="Met-tRNA_synth"/>
</dbReference>
<dbReference type="STRING" id="1797513.A2782_04555"/>
<dbReference type="InterPro" id="IPR015413">
    <property type="entry name" value="Methionyl/Leucyl_tRNA_Synth"/>
</dbReference>
<feature type="domain" description="Methionyl/Leucyl tRNA synthetase" evidence="11">
    <location>
        <begin position="151"/>
        <end position="357"/>
    </location>
</feature>
<dbReference type="GO" id="GO:0004825">
    <property type="term" value="F:methionine-tRNA ligase activity"/>
    <property type="evidence" value="ECO:0007669"/>
    <property type="project" value="UniProtKB-EC"/>
</dbReference>
<dbReference type="Gene3D" id="3.40.50.620">
    <property type="entry name" value="HUPs"/>
    <property type="match status" value="1"/>
</dbReference>
<dbReference type="NCBIfam" id="TIGR00398">
    <property type="entry name" value="metG"/>
    <property type="match status" value="1"/>
</dbReference>
<dbReference type="GO" id="GO:0006431">
    <property type="term" value="P:methionyl-tRNA aminoacylation"/>
    <property type="evidence" value="ECO:0007669"/>
    <property type="project" value="InterPro"/>
</dbReference>
<keyword evidence="5 10" id="KW-0547">Nucleotide-binding</keyword>
<comment type="function">
    <text evidence="1">Is required not only for elongation of protein synthesis but also for the initiation of all mRNA translation through initiator tRNA(fMet) aminoacylation.</text>
</comment>
<reference evidence="12 13" key="1">
    <citation type="journal article" date="2016" name="Nat. Commun.">
        <title>Thousands of microbial genomes shed light on interconnected biogeochemical processes in an aquifer system.</title>
        <authorList>
            <person name="Anantharaman K."/>
            <person name="Brown C.T."/>
            <person name="Hug L.A."/>
            <person name="Sharon I."/>
            <person name="Castelle C.J."/>
            <person name="Probst A.J."/>
            <person name="Thomas B.C."/>
            <person name="Singh A."/>
            <person name="Wilkins M.J."/>
            <person name="Karaoz U."/>
            <person name="Brodie E.L."/>
            <person name="Williams K.H."/>
            <person name="Hubbard S.S."/>
            <person name="Banfield J.F."/>
        </authorList>
    </citation>
    <scope>NUCLEOTIDE SEQUENCE [LARGE SCALE GENOMIC DNA]</scope>
</reference>
<evidence type="ECO:0000256" key="2">
    <source>
        <dbReference type="ARBA" id="ARBA00012838"/>
    </source>
</evidence>
<evidence type="ECO:0000256" key="10">
    <source>
        <dbReference type="RuleBase" id="RU363039"/>
    </source>
</evidence>
<evidence type="ECO:0000313" key="13">
    <source>
        <dbReference type="Proteomes" id="UP000177967"/>
    </source>
</evidence>
<evidence type="ECO:0000256" key="3">
    <source>
        <dbReference type="ARBA" id="ARBA00018753"/>
    </source>
</evidence>
<name>A0A1G1V3J9_9BACT</name>
<dbReference type="GO" id="GO:0005524">
    <property type="term" value="F:ATP binding"/>
    <property type="evidence" value="ECO:0007669"/>
    <property type="project" value="UniProtKB-KW"/>
</dbReference>
<evidence type="ECO:0000256" key="5">
    <source>
        <dbReference type="ARBA" id="ARBA00022741"/>
    </source>
</evidence>
<dbReference type="FunFam" id="2.170.220.10:FF:000003">
    <property type="entry name" value="Methionine--tRNA ligase"/>
    <property type="match status" value="1"/>
</dbReference>